<dbReference type="Proteomes" id="UP000612456">
    <property type="component" value="Unassembled WGS sequence"/>
</dbReference>
<keyword evidence="2" id="KW-1185">Reference proteome</keyword>
<comment type="caution">
    <text evidence="1">The sequence shown here is derived from an EMBL/GenBank/DDBJ whole genome shotgun (WGS) entry which is preliminary data.</text>
</comment>
<reference evidence="1" key="1">
    <citation type="journal article" date="2014" name="Int. J. Syst. Evol. Microbiol.">
        <title>Complete genome sequence of Corynebacterium casei LMG S-19264T (=DSM 44701T), isolated from a smear-ripened cheese.</title>
        <authorList>
            <consortium name="US DOE Joint Genome Institute (JGI-PGF)"/>
            <person name="Walter F."/>
            <person name="Albersmeier A."/>
            <person name="Kalinowski J."/>
            <person name="Ruckert C."/>
        </authorList>
    </citation>
    <scope>NUCLEOTIDE SEQUENCE</scope>
    <source>
        <strain evidence="1">CGMCC 1.15178</strain>
    </source>
</reference>
<evidence type="ECO:0000313" key="1">
    <source>
        <dbReference type="EMBL" id="GGD79004.1"/>
    </source>
</evidence>
<dbReference type="EMBL" id="BMHP01000003">
    <property type="protein sequence ID" value="GGD79004.1"/>
    <property type="molecule type" value="Genomic_DNA"/>
</dbReference>
<name>A0A917DYK6_9BACL</name>
<organism evidence="1 2">
    <name type="scientific">Paenibacillus nasutitermitis</name>
    <dbReference type="NCBI Taxonomy" id="1652958"/>
    <lineage>
        <taxon>Bacteria</taxon>
        <taxon>Bacillati</taxon>
        <taxon>Bacillota</taxon>
        <taxon>Bacilli</taxon>
        <taxon>Bacillales</taxon>
        <taxon>Paenibacillaceae</taxon>
        <taxon>Paenibacillus</taxon>
    </lineage>
</organism>
<evidence type="ECO:0000313" key="2">
    <source>
        <dbReference type="Proteomes" id="UP000612456"/>
    </source>
</evidence>
<sequence>MKINSDEFEIEDSQAQRNGMYYIYLYENSGEYGPPVQLDEIQDIFNFCEMNKMSHKEIRVVDPIEDTLVIQVISGKYVFPPQLLRFNN</sequence>
<gene>
    <name evidence="1" type="ORF">GCM10010911_41350</name>
</gene>
<accession>A0A917DYK6</accession>
<protein>
    <submittedName>
        <fullName evidence="1">Uncharacterized protein</fullName>
    </submittedName>
</protein>
<dbReference type="AlphaFoldDB" id="A0A917DYK6"/>
<proteinExistence type="predicted"/>
<reference evidence="1" key="2">
    <citation type="submission" date="2020-09" db="EMBL/GenBank/DDBJ databases">
        <authorList>
            <person name="Sun Q."/>
            <person name="Zhou Y."/>
        </authorList>
    </citation>
    <scope>NUCLEOTIDE SEQUENCE</scope>
    <source>
        <strain evidence="1">CGMCC 1.15178</strain>
    </source>
</reference>